<name>A0ACC3CEK8_PYRYE</name>
<proteinExistence type="predicted"/>
<protein>
    <submittedName>
        <fullName evidence="1">Uncharacterized protein</fullName>
    </submittedName>
</protein>
<reference evidence="1" key="1">
    <citation type="submission" date="2019-11" db="EMBL/GenBank/DDBJ databases">
        <title>Nori genome reveals adaptations in red seaweeds to the harsh intertidal environment.</title>
        <authorList>
            <person name="Wang D."/>
            <person name="Mao Y."/>
        </authorList>
    </citation>
    <scope>NUCLEOTIDE SEQUENCE</scope>
    <source>
        <tissue evidence="1">Gametophyte</tissue>
    </source>
</reference>
<comment type="caution">
    <text evidence="1">The sequence shown here is derived from an EMBL/GenBank/DDBJ whole genome shotgun (WGS) entry which is preliminary data.</text>
</comment>
<evidence type="ECO:0000313" key="1">
    <source>
        <dbReference type="EMBL" id="KAK1868696.1"/>
    </source>
</evidence>
<keyword evidence="2" id="KW-1185">Reference proteome</keyword>
<dbReference type="EMBL" id="CM020620">
    <property type="protein sequence ID" value="KAK1868696.1"/>
    <property type="molecule type" value="Genomic_DNA"/>
</dbReference>
<organism evidence="1 2">
    <name type="scientific">Pyropia yezoensis</name>
    <name type="common">Susabi-nori</name>
    <name type="synonym">Porphyra yezoensis</name>
    <dbReference type="NCBI Taxonomy" id="2788"/>
    <lineage>
        <taxon>Eukaryota</taxon>
        <taxon>Rhodophyta</taxon>
        <taxon>Bangiophyceae</taxon>
        <taxon>Bangiales</taxon>
        <taxon>Bangiaceae</taxon>
        <taxon>Pyropia</taxon>
    </lineage>
</organism>
<accession>A0ACC3CEK8</accession>
<gene>
    <name evidence="1" type="ORF">I4F81_011179</name>
</gene>
<evidence type="ECO:0000313" key="2">
    <source>
        <dbReference type="Proteomes" id="UP000798662"/>
    </source>
</evidence>
<sequence>MASPYDGYGPAEGEDATTASLAAALGLTEQAPLGSGVPDGAGGRGGADASILSAKGLLHNSGGSRGAAGAAASDGVVAGRRQPPPSGLLADDAAADVYRYRLDAASLPSRDGDGGGRPLSASAASAVAALGGEAGDWSAAATATGGGAATAGVDMGGRSSALSAASAGLAPVGADVAALSSSLGAQLAAAAVAASRRVPQAGAGVGDCLGGQVHGQDGGGGHLGGSGTPMNPLTGGRPHHGDSEVDHDGEEADVDVEDDADEEKSGVCVGGNNAGEESTSSRTPLSAAADMSMDTGAGEASVSTAATAAAGGGALAGAPKKKQVRARVGDLSPDMIHRCPFDGCSKKFAKKYNLKIHVRRHTGELPFACGLVTCGKRFMWHSSFLRHQRSHEKRSKGRVKEQSLPGGEAERGDGGEDNAHLLTSALSQLPVREGLAGASLAGLDAGRPSGSSPSPMALPAYSSSGYGGRELLPSASEAAGGNNLFTGLHSLNVLNCLSSSGGGGGGGGRLSGSGGGVRLGSGGAMPAELAGLGGTGGFSSLTSLLDGGAGAGMGPSALPAPPLPTGVAGTLGMPVTLCMSPRQAASSAMVGTGVPNYFDPAIPAGGGNDGGGAQAADDGGAAARARGGGGSMHFLASPGLSQLRFRDLHTSSHLPPAVADHGLPPSGRPGKPPMGPTMVSLLTDEPVTGFGVRYGPNSPSRGSGAPAPSVAAAVTVTAAAAAASRALAGAAASAMGHTGLDDACFSPVSGTTGLGGLQATASVLLDEDSGCGAAGSGVGGSVGGKEDGRQGPAGDGSSVGGGGGGGSGGGGSGDGGGDRGGCPDVSSPESAADGRLADPVPDGREACVLSPPAAAKRNPWTSDDLCHNDSFHGDFDAAFDFFTH</sequence>
<dbReference type="Proteomes" id="UP000798662">
    <property type="component" value="Chromosome 3"/>
</dbReference>